<evidence type="ECO:0000259" key="12">
    <source>
        <dbReference type="Pfam" id="PF07715"/>
    </source>
</evidence>
<evidence type="ECO:0000256" key="8">
    <source>
        <dbReference type="PROSITE-ProRule" id="PRU01360"/>
    </source>
</evidence>
<feature type="domain" description="TonB-dependent receptor-like beta-barrel" evidence="11">
    <location>
        <begin position="354"/>
        <end position="856"/>
    </location>
</feature>
<dbReference type="AlphaFoldDB" id="K2KJT1"/>
<feature type="domain" description="TonB-dependent receptor plug" evidence="12">
    <location>
        <begin position="55"/>
        <end position="167"/>
    </location>
</feature>
<dbReference type="Gene3D" id="2.40.170.20">
    <property type="entry name" value="TonB-dependent receptor, beta-barrel domain"/>
    <property type="match status" value="1"/>
</dbReference>
<comment type="caution">
    <text evidence="13">The sequence shown here is derived from an EMBL/GenBank/DDBJ whole genome shotgun (WGS) entry which is preliminary data.</text>
</comment>
<dbReference type="PROSITE" id="PS52016">
    <property type="entry name" value="TONB_DEPENDENT_REC_3"/>
    <property type="match status" value="1"/>
</dbReference>
<keyword evidence="6 8" id="KW-0472">Membrane</keyword>
<accession>K2KJT1</accession>
<keyword evidence="3 8" id="KW-1134">Transmembrane beta strand</keyword>
<dbReference type="Pfam" id="PF00593">
    <property type="entry name" value="TonB_dep_Rec_b-barrel"/>
    <property type="match status" value="1"/>
</dbReference>
<organism evidence="13 14">
    <name type="scientific">Idiomarina xiamenensis 10-D-4</name>
    <dbReference type="NCBI Taxonomy" id="740709"/>
    <lineage>
        <taxon>Bacteria</taxon>
        <taxon>Pseudomonadati</taxon>
        <taxon>Pseudomonadota</taxon>
        <taxon>Gammaproteobacteria</taxon>
        <taxon>Alteromonadales</taxon>
        <taxon>Idiomarinaceae</taxon>
        <taxon>Idiomarina</taxon>
    </lineage>
</organism>
<dbReference type="PATRIC" id="fig|740709.3.peg.1950"/>
<evidence type="ECO:0000256" key="7">
    <source>
        <dbReference type="ARBA" id="ARBA00023237"/>
    </source>
</evidence>
<keyword evidence="13" id="KW-0675">Receptor</keyword>
<proteinExistence type="inferred from homology"/>
<feature type="signal peptide" evidence="10">
    <location>
        <begin position="1"/>
        <end position="31"/>
    </location>
</feature>
<dbReference type="PANTHER" id="PTHR47234:SF2">
    <property type="entry name" value="TONB-DEPENDENT RECEPTOR"/>
    <property type="match status" value="1"/>
</dbReference>
<evidence type="ECO:0000313" key="14">
    <source>
        <dbReference type="Proteomes" id="UP000014115"/>
    </source>
</evidence>
<dbReference type="InterPro" id="IPR012910">
    <property type="entry name" value="Plug_dom"/>
</dbReference>
<evidence type="ECO:0000256" key="2">
    <source>
        <dbReference type="ARBA" id="ARBA00022448"/>
    </source>
</evidence>
<gene>
    <name evidence="13" type="ORF">A10D4_09624</name>
</gene>
<keyword evidence="7 8" id="KW-0998">Cell outer membrane</keyword>
<dbReference type="STRING" id="740709.A10D4_09624"/>
<dbReference type="Proteomes" id="UP000014115">
    <property type="component" value="Unassembled WGS sequence"/>
</dbReference>
<evidence type="ECO:0000256" key="4">
    <source>
        <dbReference type="ARBA" id="ARBA00022692"/>
    </source>
</evidence>
<dbReference type="OrthoDB" id="176248at2"/>
<dbReference type="GO" id="GO:0009279">
    <property type="term" value="C:cell outer membrane"/>
    <property type="evidence" value="ECO:0007669"/>
    <property type="project" value="UniProtKB-SubCell"/>
</dbReference>
<dbReference type="InterPro" id="IPR036942">
    <property type="entry name" value="Beta-barrel_TonB_sf"/>
</dbReference>
<evidence type="ECO:0000256" key="10">
    <source>
        <dbReference type="SAM" id="SignalP"/>
    </source>
</evidence>
<dbReference type="PANTHER" id="PTHR47234">
    <property type="match status" value="1"/>
</dbReference>
<sequence>MNTNTKLAKAVRLAMMFGASATAVTSAGAFAQEDGAGQIEKISVTGSRIKRADLETSSPVSVFDAQDIANTGVNTVSEFLRYTTASGPGGNTEAATLSQVAGSGSVDAKGFGSSYTLVLLNGRRLPVNAIASDFVDLNQIPMAAVERIEYLADGASAIYGSDAVAGVVNIITKKDYQGVNLNVGYGTNMEEHDGDEISAQLTAGAQSGNTSILFAFDYFERKPVAASDRELGSTAYLPGVTNGDGRSPYGLPGFYEISAEANNQELQTRFADPSCDPSNVSDGYCLYDFASRYQIQPASDRQSIYTSINHDLSSTVRAYGEFRYSRAYTRTSNAPAPGVLDVSASPYADQFLQNNLSAADYALYQDAAANGDASFLMGRRYIDFPNREKDNINETFSGIVGMSGYIGANYDWDFHVGHTKLTNRQIGASGQLLKDSVVDAIAAGDINPFEYNTFETREELAVLQGLQASVHRTGESEQSFAGFTIGGMTDIELPGGYLGVAGGIDWRREAFTDRSDPATLDGQVIGGAGSNGAGARNNMAYYVELSAPLFEGFEAKAAVRRDDIDWTGGDAAKTTYQLGATYRINDNYMVRASYGTGFKAPDLHDLFLGQSFGVTDAIDYTYCENNGIAAADCPQQQLNSRSGGNADLEPEESTNYNVGLIASPFENFDISIDYWSLEVENIVGSLSIQEIINNEEQYPDLVNRVNGRLTGVGDEAYVLTNLQNLNEESAKGVTIDMNYLSSLGQYGDMKWGLKADHQLEHMRQTSNTQPLCDDIGSTSEPEWKVNFSADWSKGDHTAGAYVRYVGETNDYIGGRAVGSCAYNAEGLEVDSYAQLDVYYGYTINANQNIRVGIRNLTDENPPISTAFGWPFYDQSLYGNSGRFFYAKYDISF</sequence>
<evidence type="ECO:0000256" key="9">
    <source>
        <dbReference type="RuleBase" id="RU003357"/>
    </source>
</evidence>
<evidence type="ECO:0000256" key="5">
    <source>
        <dbReference type="ARBA" id="ARBA00023077"/>
    </source>
</evidence>
<keyword evidence="14" id="KW-1185">Reference proteome</keyword>
<evidence type="ECO:0000256" key="1">
    <source>
        <dbReference type="ARBA" id="ARBA00004571"/>
    </source>
</evidence>
<feature type="chain" id="PRO_5003860029" evidence="10">
    <location>
        <begin position="32"/>
        <end position="892"/>
    </location>
</feature>
<dbReference type="EMBL" id="AMRG01000011">
    <property type="protein sequence ID" value="EKE82854.1"/>
    <property type="molecule type" value="Genomic_DNA"/>
</dbReference>
<evidence type="ECO:0000256" key="3">
    <source>
        <dbReference type="ARBA" id="ARBA00022452"/>
    </source>
</evidence>
<dbReference type="RefSeq" id="WP_008489216.1">
    <property type="nucleotide sequence ID" value="NZ_AMRG01000011.1"/>
</dbReference>
<comment type="similarity">
    <text evidence="8 9">Belongs to the TonB-dependent receptor family.</text>
</comment>
<keyword evidence="5 9" id="KW-0798">TonB box</keyword>
<dbReference type="Gene3D" id="2.170.130.10">
    <property type="entry name" value="TonB-dependent receptor, plug domain"/>
    <property type="match status" value="1"/>
</dbReference>
<reference evidence="13 14" key="1">
    <citation type="journal article" date="2012" name="J. Bacteriol.">
        <title>Genome Sequence of Idiomarina xiamenensis Type Strain 10-D-4.</title>
        <authorList>
            <person name="Lai Q."/>
            <person name="Wang L."/>
            <person name="Wang W."/>
            <person name="Shao Z."/>
        </authorList>
    </citation>
    <scope>NUCLEOTIDE SEQUENCE [LARGE SCALE GENOMIC DNA]</scope>
    <source>
        <strain evidence="13 14">10-D-4</strain>
    </source>
</reference>
<dbReference type="InterPro" id="IPR039426">
    <property type="entry name" value="TonB-dep_rcpt-like"/>
</dbReference>
<evidence type="ECO:0000259" key="11">
    <source>
        <dbReference type="Pfam" id="PF00593"/>
    </source>
</evidence>
<evidence type="ECO:0000313" key="13">
    <source>
        <dbReference type="EMBL" id="EKE82854.1"/>
    </source>
</evidence>
<dbReference type="eggNOG" id="COG4206">
    <property type="taxonomic scope" value="Bacteria"/>
</dbReference>
<dbReference type="InterPro" id="IPR037066">
    <property type="entry name" value="Plug_dom_sf"/>
</dbReference>
<dbReference type="InterPro" id="IPR000531">
    <property type="entry name" value="Beta-barrel_TonB"/>
</dbReference>
<name>K2KJT1_9GAMM</name>
<dbReference type="Pfam" id="PF07715">
    <property type="entry name" value="Plug"/>
    <property type="match status" value="1"/>
</dbReference>
<dbReference type="SUPFAM" id="SSF56935">
    <property type="entry name" value="Porins"/>
    <property type="match status" value="1"/>
</dbReference>
<keyword evidence="2 8" id="KW-0813">Transport</keyword>
<evidence type="ECO:0000256" key="6">
    <source>
        <dbReference type="ARBA" id="ARBA00023136"/>
    </source>
</evidence>
<comment type="subcellular location">
    <subcellularLocation>
        <location evidence="1 8">Cell outer membrane</location>
        <topology evidence="1 8">Multi-pass membrane protein</topology>
    </subcellularLocation>
</comment>
<protein>
    <submittedName>
        <fullName evidence="13">TonB-dependent receptor</fullName>
    </submittedName>
</protein>
<keyword evidence="10" id="KW-0732">Signal</keyword>
<keyword evidence="4 8" id="KW-0812">Transmembrane</keyword>